<name>A0A8S2CNQ1_9BILA</name>
<reference evidence="7" key="1">
    <citation type="submission" date="2021-02" db="EMBL/GenBank/DDBJ databases">
        <authorList>
            <person name="Nowell W R."/>
        </authorList>
    </citation>
    <scope>NUCLEOTIDE SEQUENCE</scope>
</reference>
<dbReference type="GO" id="GO:0022857">
    <property type="term" value="F:transmembrane transporter activity"/>
    <property type="evidence" value="ECO:0007669"/>
    <property type="project" value="InterPro"/>
</dbReference>
<evidence type="ECO:0000256" key="5">
    <source>
        <dbReference type="SAM" id="MobiDB-lite"/>
    </source>
</evidence>
<dbReference type="EMBL" id="CAJOBA010000104">
    <property type="protein sequence ID" value="CAF3504361.1"/>
    <property type="molecule type" value="Genomic_DNA"/>
</dbReference>
<evidence type="ECO:0000256" key="1">
    <source>
        <dbReference type="ARBA" id="ARBA00004141"/>
    </source>
</evidence>
<feature type="region of interest" description="Disordered" evidence="5">
    <location>
        <begin position="269"/>
        <end position="291"/>
    </location>
</feature>
<keyword evidence="2 6" id="KW-0812">Transmembrane</keyword>
<dbReference type="Pfam" id="PF07690">
    <property type="entry name" value="MFS_1"/>
    <property type="match status" value="1"/>
</dbReference>
<dbReference type="InterPro" id="IPR036259">
    <property type="entry name" value="MFS_trans_sf"/>
</dbReference>
<dbReference type="InterPro" id="IPR050382">
    <property type="entry name" value="MFS_Na/Anion_cotransporter"/>
</dbReference>
<evidence type="ECO:0000256" key="4">
    <source>
        <dbReference type="ARBA" id="ARBA00023136"/>
    </source>
</evidence>
<evidence type="ECO:0000256" key="2">
    <source>
        <dbReference type="ARBA" id="ARBA00022692"/>
    </source>
</evidence>
<evidence type="ECO:0000313" key="8">
    <source>
        <dbReference type="EMBL" id="CAF3504361.1"/>
    </source>
</evidence>
<comment type="subcellular location">
    <subcellularLocation>
        <location evidence="1">Membrane</location>
        <topology evidence="1">Multi-pass membrane protein</topology>
    </subcellularLocation>
</comment>
<feature type="transmembrane region" description="Helical" evidence="6">
    <location>
        <begin position="117"/>
        <end position="138"/>
    </location>
</feature>
<evidence type="ECO:0000313" key="9">
    <source>
        <dbReference type="Proteomes" id="UP000677228"/>
    </source>
</evidence>
<proteinExistence type="predicted"/>
<dbReference type="Proteomes" id="UP000677228">
    <property type="component" value="Unassembled WGS sequence"/>
</dbReference>
<dbReference type="PANTHER" id="PTHR11662">
    <property type="entry name" value="SOLUTE CARRIER FAMILY 17"/>
    <property type="match status" value="1"/>
</dbReference>
<evidence type="ECO:0000313" key="7">
    <source>
        <dbReference type="EMBL" id="CAF0729473.1"/>
    </source>
</evidence>
<organism evidence="7 9">
    <name type="scientific">Didymodactylos carnosus</name>
    <dbReference type="NCBI Taxonomy" id="1234261"/>
    <lineage>
        <taxon>Eukaryota</taxon>
        <taxon>Metazoa</taxon>
        <taxon>Spiralia</taxon>
        <taxon>Gnathifera</taxon>
        <taxon>Rotifera</taxon>
        <taxon>Eurotatoria</taxon>
        <taxon>Bdelloidea</taxon>
        <taxon>Philodinida</taxon>
        <taxon>Philodinidae</taxon>
        <taxon>Didymodactylos</taxon>
    </lineage>
</organism>
<sequence length="291" mass="32943">MEGPFAWSKNIQGLILGAYFWGYLITEIPAGWLAAKFGAKRLFGYAMVISGIFTIAMPSAAQGHWIILSLLRVHWAPPTERSRLMGFMNAGAQIGNVITLPLGAAMCTWRFIGGWPLIFYFSGGIGFVWGIVWLYFYADSPENQRFISLREKTYILESTQNQLASHSKSEFSAPWRAIMTSPACWALFIAHTCNNWGTYTFLTSIPKYMAEVLRFDLKSVFYFTLLQDPKNWRIVFFICAVIYCVGAVVFLFIGSGEIQRWAVQTHPSTEEGEALRSQESKKDDTTETNQI</sequence>
<dbReference type="Gene3D" id="1.20.1250.20">
    <property type="entry name" value="MFS general substrate transporter like domains"/>
    <property type="match status" value="1"/>
</dbReference>
<evidence type="ECO:0000256" key="3">
    <source>
        <dbReference type="ARBA" id="ARBA00022989"/>
    </source>
</evidence>
<keyword evidence="4 6" id="KW-0472">Membrane</keyword>
<comment type="caution">
    <text evidence="7">The sequence shown here is derived from an EMBL/GenBank/DDBJ whole genome shotgun (WGS) entry which is preliminary data.</text>
</comment>
<evidence type="ECO:0000256" key="6">
    <source>
        <dbReference type="SAM" id="Phobius"/>
    </source>
</evidence>
<feature type="transmembrane region" description="Helical" evidence="6">
    <location>
        <begin position="87"/>
        <end position="105"/>
    </location>
</feature>
<dbReference type="SUPFAM" id="SSF103473">
    <property type="entry name" value="MFS general substrate transporter"/>
    <property type="match status" value="1"/>
</dbReference>
<dbReference type="InterPro" id="IPR011701">
    <property type="entry name" value="MFS"/>
</dbReference>
<dbReference type="AlphaFoldDB" id="A0A8S2CNQ1"/>
<protein>
    <submittedName>
        <fullName evidence="7">Uncharacterized protein</fullName>
    </submittedName>
</protein>
<dbReference type="GO" id="GO:0006820">
    <property type="term" value="P:monoatomic anion transport"/>
    <property type="evidence" value="ECO:0007669"/>
    <property type="project" value="TreeGrafter"/>
</dbReference>
<accession>A0A8S2CNQ1</accession>
<gene>
    <name evidence="7" type="ORF">OVA965_LOCUS691</name>
    <name evidence="8" type="ORF">TMI583_LOCUS691</name>
</gene>
<feature type="compositionally biased region" description="Basic and acidic residues" evidence="5">
    <location>
        <begin position="273"/>
        <end position="285"/>
    </location>
</feature>
<dbReference type="GO" id="GO:0016020">
    <property type="term" value="C:membrane"/>
    <property type="evidence" value="ECO:0007669"/>
    <property type="project" value="UniProtKB-SubCell"/>
</dbReference>
<feature type="transmembrane region" description="Helical" evidence="6">
    <location>
        <begin position="14"/>
        <end position="35"/>
    </location>
</feature>
<keyword evidence="3 6" id="KW-1133">Transmembrane helix</keyword>
<feature type="transmembrane region" description="Helical" evidence="6">
    <location>
        <begin position="232"/>
        <end position="253"/>
    </location>
</feature>
<dbReference type="Proteomes" id="UP000682733">
    <property type="component" value="Unassembled WGS sequence"/>
</dbReference>
<feature type="transmembrane region" description="Helical" evidence="6">
    <location>
        <begin position="42"/>
        <end position="67"/>
    </location>
</feature>
<dbReference type="PANTHER" id="PTHR11662:SF399">
    <property type="entry name" value="FI19708P1-RELATED"/>
    <property type="match status" value="1"/>
</dbReference>
<dbReference type="EMBL" id="CAJNOK010000104">
    <property type="protein sequence ID" value="CAF0729473.1"/>
    <property type="molecule type" value="Genomic_DNA"/>
</dbReference>